<comment type="caution">
    <text evidence="1">The sequence shown here is derived from an EMBL/GenBank/DDBJ whole genome shotgun (WGS) entry which is preliminary data.</text>
</comment>
<gene>
    <name evidence="1" type="primary">amsF</name>
    <name evidence="1" type="ORF">EPIR_1637</name>
</gene>
<evidence type="ECO:0000313" key="1">
    <source>
        <dbReference type="EMBL" id="CCG87002.1"/>
    </source>
</evidence>
<dbReference type="InterPro" id="IPR011050">
    <property type="entry name" value="Pectin_lyase_fold/virulence"/>
</dbReference>
<reference evidence="1 2" key="1">
    <citation type="journal article" date="2013" name="Syst. Appl. Microbiol.">
        <title>Phylogenetic position and virulence apparatus of the pear flower necrosis pathogen Erwinia piriflorinigrans CFBP 5888T as assessed by comparative genomics.</title>
        <authorList>
            <person name="Smits T.H."/>
            <person name="Rezzonico F."/>
            <person name="Lopez M.M."/>
            <person name="Blom J."/>
            <person name="Goesmann A."/>
            <person name="Frey J.E."/>
            <person name="Duffy B."/>
        </authorList>
    </citation>
    <scope>NUCLEOTIDE SEQUENCE [LARGE SCALE GENOMIC DNA]</scope>
    <source>
        <strain evidence="2">CFBP5888</strain>
    </source>
</reference>
<dbReference type="RefSeq" id="WP_023654800.1">
    <property type="nucleotide sequence ID" value="NZ_CAHS01000014.1"/>
</dbReference>
<evidence type="ECO:0000313" key="2">
    <source>
        <dbReference type="Proteomes" id="UP000018217"/>
    </source>
</evidence>
<accession>V5Z7W1</accession>
<keyword evidence="2" id="KW-1185">Reference proteome</keyword>
<name>V5Z7W1_9GAMM</name>
<dbReference type="STRING" id="1161919.EPIR_1637"/>
<proteinExistence type="predicted"/>
<organism evidence="1 2">
    <name type="scientific">Erwinia piriflorinigrans CFBP 5888</name>
    <dbReference type="NCBI Taxonomy" id="1161919"/>
    <lineage>
        <taxon>Bacteria</taxon>
        <taxon>Pseudomonadati</taxon>
        <taxon>Pseudomonadota</taxon>
        <taxon>Gammaproteobacteria</taxon>
        <taxon>Enterobacterales</taxon>
        <taxon>Erwiniaceae</taxon>
        <taxon>Erwinia</taxon>
    </lineage>
</organism>
<dbReference type="Gene3D" id="2.160.20.10">
    <property type="entry name" value="Single-stranded right-handed beta-helix, Pectin lyase-like"/>
    <property type="match status" value="1"/>
</dbReference>
<dbReference type="InterPro" id="IPR012334">
    <property type="entry name" value="Pectin_lyas_fold"/>
</dbReference>
<dbReference type="AlphaFoldDB" id="V5Z7W1"/>
<dbReference type="EMBL" id="CAHS01000014">
    <property type="protein sequence ID" value="CCG87002.1"/>
    <property type="molecule type" value="Genomic_DNA"/>
</dbReference>
<sequence length="582" mass="63499">MIEVNSFAKLRITAPTKSGEVAFLTGYYDDVASFRGGGDFVGLATSVLPVDDGGTLAVGEGFYWKRVNDSVEELNIFHFGARGDGVTDDSMAFKLMLSWALSVNENGKNMGVRFPAGHFLIHPVDVSASEMRLFYLCGDDDSLGVVPLTTIISDMSVKPVFKVQARRAVIKGISWDGRACADTVTNRGAISAEMCSNQQPFFENITAGGEVTQVSCFRAQNNGGTVFKLLDTFDTCFDRIYTNNTYARIFDVGWSGSANGAWDHSTAIELSNANFQHGYGDATLMMPRVTQGIMRNVWIEHTRFPGDLNNGQWLMDALSLEDCANPLILDNARVQIRQLNLQSGGSVSLNSTTDRWLSRFETGWRRDESFGTQMTGTLRVGWHSGYRITNISASDKWYKLGKIFMPKENQQWIVEMTGKLTNEEISGVAGNPVTAMSSGTSFLAISRCAKAIYGDIRHYGLPAVLDIKYNRIGTTTSEIWVKLKANSGDTLFNLSSTGPTRFESGVCSLFTPDLDEVEDLTTIGTVSPAARVSFHNGLAGVGANEQGVLTIATATASVPIDLTPSGYMTVNINGTDRKIAYY</sequence>
<dbReference type="SUPFAM" id="SSF51126">
    <property type="entry name" value="Pectin lyase-like"/>
    <property type="match status" value="1"/>
</dbReference>
<dbReference type="Proteomes" id="UP000018217">
    <property type="component" value="Unassembled WGS sequence"/>
</dbReference>
<protein>
    <submittedName>
        <fullName evidence="1">Amylovoran biosynthesis protein amsF</fullName>
    </submittedName>
</protein>
<dbReference type="OrthoDB" id="6510809at2"/>